<evidence type="ECO:0000256" key="8">
    <source>
        <dbReference type="PROSITE-ProRule" id="PRU00042"/>
    </source>
</evidence>
<dbReference type="GO" id="GO:0008270">
    <property type="term" value="F:zinc ion binding"/>
    <property type="evidence" value="ECO:0007669"/>
    <property type="project" value="UniProtKB-KW"/>
</dbReference>
<evidence type="ECO:0000313" key="11">
    <source>
        <dbReference type="EMBL" id="VVC27311.1"/>
    </source>
</evidence>
<feature type="domain" description="C2H2-type" evidence="10">
    <location>
        <begin position="2"/>
        <end position="29"/>
    </location>
</feature>
<keyword evidence="6" id="KW-0238">DNA-binding</keyword>
<evidence type="ECO:0000256" key="5">
    <source>
        <dbReference type="ARBA" id="ARBA00022833"/>
    </source>
</evidence>
<dbReference type="GO" id="GO:0005634">
    <property type="term" value="C:nucleus"/>
    <property type="evidence" value="ECO:0007669"/>
    <property type="project" value="UniProtKB-SubCell"/>
</dbReference>
<dbReference type="Pfam" id="PF00096">
    <property type="entry name" value="zf-C2H2"/>
    <property type="match status" value="4"/>
</dbReference>
<organism evidence="11 12">
    <name type="scientific">Cinara cedri</name>
    <dbReference type="NCBI Taxonomy" id="506608"/>
    <lineage>
        <taxon>Eukaryota</taxon>
        <taxon>Metazoa</taxon>
        <taxon>Ecdysozoa</taxon>
        <taxon>Arthropoda</taxon>
        <taxon>Hexapoda</taxon>
        <taxon>Insecta</taxon>
        <taxon>Pterygota</taxon>
        <taxon>Neoptera</taxon>
        <taxon>Paraneoptera</taxon>
        <taxon>Hemiptera</taxon>
        <taxon>Sternorrhyncha</taxon>
        <taxon>Aphidomorpha</taxon>
        <taxon>Aphidoidea</taxon>
        <taxon>Aphididae</taxon>
        <taxon>Lachninae</taxon>
        <taxon>Cinara</taxon>
    </lineage>
</organism>
<feature type="domain" description="C2H2-type" evidence="10">
    <location>
        <begin position="29"/>
        <end position="51"/>
    </location>
</feature>
<keyword evidence="7" id="KW-0539">Nucleus</keyword>
<name>A0A5E4M729_9HEMI</name>
<dbReference type="SUPFAM" id="SSF57667">
    <property type="entry name" value="beta-beta-alpha zinc fingers"/>
    <property type="match status" value="2"/>
</dbReference>
<dbReference type="InterPro" id="IPR036236">
    <property type="entry name" value="Znf_C2H2_sf"/>
</dbReference>
<evidence type="ECO:0000256" key="7">
    <source>
        <dbReference type="ARBA" id="ARBA00023242"/>
    </source>
</evidence>
<dbReference type="FunFam" id="3.30.160.60:FF:000100">
    <property type="entry name" value="Zinc finger 45-like"/>
    <property type="match status" value="1"/>
</dbReference>
<keyword evidence="3" id="KW-0677">Repeat</keyword>
<keyword evidence="4 8" id="KW-0863">Zinc-finger</keyword>
<proteinExistence type="predicted"/>
<dbReference type="PANTHER" id="PTHR16515">
    <property type="entry name" value="PR DOMAIN ZINC FINGER PROTEIN"/>
    <property type="match status" value="1"/>
</dbReference>
<keyword evidence="5" id="KW-0862">Zinc</keyword>
<evidence type="ECO:0000259" key="10">
    <source>
        <dbReference type="PROSITE" id="PS50157"/>
    </source>
</evidence>
<dbReference type="PROSITE" id="PS50157">
    <property type="entry name" value="ZINC_FINGER_C2H2_2"/>
    <property type="match status" value="4"/>
</dbReference>
<feature type="domain" description="C2H2-type" evidence="10">
    <location>
        <begin position="56"/>
        <end position="80"/>
    </location>
</feature>
<protein>
    <submittedName>
        <fullName evidence="11">Zinc finger C2H2-type</fullName>
    </submittedName>
</protein>
<evidence type="ECO:0000256" key="2">
    <source>
        <dbReference type="ARBA" id="ARBA00022723"/>
    </source>
</evidence>
<dbReference type="InterPro" id="IPR013087">
    <property type="entry name" value="Znf_C2H2_type"/>
</dbReference>
<sequence length="264" mass="30116">MFACTVCSRSFTRQDNLNRHLNNHSNLSFSCTVCSRSFTRQDNLNRHLNNHKNIPFSCTVCSRSFTRQDNLNRHLNNHNNLTFSCTVCSRSFTRQDNLKRHMNDHNNLKFSRAESTREFMIKSNLATHQKTEHNSIQIAPSIIVPVQHAAPSTSGAGSSEDVNSDDKYHKMLDRVDVKNTVHALSDSDANFFPREIKRDNDDEIIGSGKKFKRMEGDFDSQPSPPTIGGYIPPTFLPFSPPDYSPALPSFRTLLKEKKGFDYND</sequence>
<keyword evidence="2" id="KW-0479">Metal-binding</keyword>
<evidence type="ECO:0000313" key="12">
    <source>
        <dbReference type="Proteomes" id="UP000325440"/>
    </source>
</evidence>
<dbReference type="EMBL" id="CABPRJ010000085">
    <property type="protein sequence ID" value="VVC27311.1"/>
    <property type="molecule type" value="Genomic_DNA"/>
</dbReference>
<evidence type="ECO:0000256" key="9">
    <source>
        <dbReference type="SAM" id="MobiDB-lite"/>
    </source>
</evidence>
<dbReference type="AlphaFoldDB" id="A0A5E4M729"/>
<feature type="region of interest" description="Disordered" evidence="9">
    <location>
        <begin position="213"/>
        <end position="232"/>
    </location>
</feature>
<evidence type="ECO:0000256" key="4">
    <source>
        <dbReference type="ARBA" id="ARBA00022771"/>
    </source>
</evidence>
<keyword evidence="12" id="KW-1185">Reference proteome</keyword>
<dbReference type="GO" id="GO:0010468">
    <property type="term" value="P:regulation of gene expression"/>
    <property type="evidence" value="ECO:0007669"/>
    <property type="project" value="TreeGrafter"/>
</dbReference>
<dbReference type="GO" id="GO:0003677">
    <property type="term" value="F:DNA binding"/>
    <property type="evidence" value="ECO:0007669"/>
    <property type="project" value="UniProtKB-KW"/>
</dbReference>
<comment type="subcellular location">
    <subcellularLocation>
        <location evidence="1">Nucleus</location>
    </subcellularLocation>
</comment>
<evidence type="ECO:0000256" key="3">
    <source>
        <dbReference type="ARBA" id="ARBA00022737"/>
    </source>
</evidence>
<dbReference type="PANTHER" id="PTHR16515:SF49">
    <property type="entry name" value="GASTRULA ZINC FINGER PROTEIN XLCGF49.1-LIKE-RELATED"/>
    <property type="match status" value="1"/>
</dbReference>
<evidence type="ECO:0000256" key="6">
    <source>
        <dbReference type="ARBA" id="ARBA00023125"/>
    </source>
</evidence>
<dbReference type="FunFam" id="3.30.160.60:FF:000065">
    <property type="entry name" value="B-cell CLL/lymphoma 6, member B"/>
    <property type="match status" value="3"/>
</dbReference>
<gene>
    <name evidence="11" type="ORF">CINCED_3A013097</name>
</gene>
<dbReference type="SMART" id="SM00355">
    <property type="entry name" value="ZnF_C2H2"/>
    <property type="match status" value="4"/>
</dbReference>
<dbReference type="InterPro" id="IPR050331">
    <property type="entry name" value="Zinc_finger"/>
</dbReference>
<evidence type="ECO:0000256" key="1">
    <source>
        <dbReference type="ARBA" id="ARBA00004123"/>
    </source>
</evidence>
<dbReference type="PROSITE" id="PS00028">
    <property type="entry name" value="ZINC_FINGER_C2H2_1"/>
    <property type="match status" value="3"/>
</dbReference>
<dbReference type="OrthoDB" id="1405595at2759"/>
<feature type="domain" description="C2H2-type" evidence="10">
    <location>
        <begin position="83"/>
        <end position="110"/>
    </location>
</feature>
<dbReference type="Gene3D" id="3.30.160.60">
    <property type="entry name" value="Classic Zinc Finger"/>
    <property type="match status" value="4"/>
</dbReference>
<accession>A0A5E4M729</accession>
<reference evidence="11 12" key="1">
    <citation type="submission" date="2019-08" db="EMBL/GenBank/DDBJ databases">
        <authorList>
            <person name="Alioto T."/>
            <person name="Alioto T."/>
            <person name="Gomez Garrido J."/>
        </authorList>
    </citation>
    <scope>NUCLEOTIDE SEQUENCE [LARGE SCALE GENOMIC DNA]</scope>
</reference>
<dbReference type="Proteomes" id="UP000325440">
    <property type="component" value="Unassembled WGS sequence"/>
</dbReference>